<organism evidence="6 7">
    <name type="scientific">Dunaliella salina</name>
    <name type="common">Green alga</name>
    <name type="synonym">Protococcus salinus</name>
    <dbReference type="NCBI Taxonomy" id="3046"/>
    <lineage>
        <taxon>Eukaryota</taxon>
        <taxon>Viridiplantae</taxon>
        <taxon>Chlorophyta</taxon>
        <taxon>core chlorophytes</taxon>
        <taxon>Chlorophyceae</taxon>
        <taxon>CS clade</taxon>
        <taxon>Chlamydomonadales</taxon>
        <taxon>Dunaliellaceae</taxon>
        <taxon>Dunaliella</taxon>
    </lineage>
</organism>
<feature type="compositionally biased region" description="Low complexity" evidence="3">
    <location>
        <begin position="105"/>
        <end position="133"/>
    </location>
</feature>
<evidence type="ECO:0000259" key="4">
    <source>
        <dbReference type="Pfam" id="PF23409"/>
    </source>
</evidence>
<feature type="region of interest" description="Disordered" evidence="3">
    <location>
        <begin position="105"/>
        <end position="160"/>
    </location>
</feature>
<dbReference type="Proteomes" id="UP000815325">
    <property type="component" value="Unassembled WGS sequence"/>
</dbReference>
<evidence type="ECO:0000256" key="3">
    <source>
        <dbReference type="SAM" id="MobiDB-lite"/>
    </source>
</evidence>
<dbReference type="EMBL" id="MU069859">
    <property type="protein sequence ID" value="KAF5832634.1"/>
    <property type="molecule type" value="Genomic_DNA"/>
</dbReference>
<keyword evidence="7" id="KW-1185">Reference proteome</keyword>
<dbReference type="SUPFAM" id="SSF50978">
    <property type="entry name" value="WD40 repeat-like"/>
    <property type="match status" value="2"/>
</dbReference>
<dbReference type="InterPro" id="IPR001680">
    <property type="entry name" value="WD40_rpt"/>
</dbReference>
<keyword evidence="2" id="KW-0677">Repeat</keyword>
<reference evidence="6" key="1">
    <citation type="submission" date="2017-08" db="EMBL/GenBank/DDBJ databases">
        <authorList>
            <person name="Polle J.E."/>
            <person name="Barry K."/>
            <person name="Cushman J."/>
            <person name="Schmutz J."/>
            <person name="Tran D."/>
            <person name="Hathwaick L.T."/>
            <person name="Yim W.C."/>
            <person name="Jenkins J."/>
            <person name="Mckie-Krisberg Z.M."/>
            <person name="Prochnik S."/>
            <person name="Lindquist E."/>
            <person name="Dockter R.B."/>
            <person name="Adam C."/>
            <person name="Molina H."/>
            <person name="Bunkerborg J."/>
            <person name="Jin E."/>
            <person name="Buchheim M."/>
            <person name="Magnuson J."/>
        </authorList>
    </citation>
    <scope>NUCLEOTIDE SEQUENCE</scope>
    <source>
        <strain evidence="6">CCAP 19/18</strain>
    </source>
</reference>
<dbReference type="PANTHER" id="PTHR13720:SF33">
    <property type="entry name" value="HELP DOMAIN-CONTAINING PROTEIN"/>
    <property type="match status" value="1"/>
</dbReference>
<keyword evidence="1" id="KW-0853">WD repeat</keyword>
<proteinExistence type="predicted"/>
<feature type="domain" description="EML-like second beta-propeller" evidence="5">
    <location>
        <begin position="676"/>
        <end position="944"/>
    </location>
</feature>
<gene>
    <name evidence="6" type="ORF">DUNSADRAFT_11420</name>
</gene>
<dbReference type="SMART" id="SM00320">
    <property type="entry name" value="WD40"/>
    <property type="match status" value="10"/>
</dbReference>
<dbReference type="Pfam" id="PF23414">
    <property type="entry name" value="Beta-prop_EML_2"/>
    <property type="match status" value="1"/>
</dbReference>
<dbReference type="InterPro" id="IPR015943">
    <property type="entry name" value="WD40/YVTN_repeat-like_dom_sf"/>
</dbReference>
<evidence type="ECO:0000313" key="7">
    <source>
        <dbReference type="Proteomes" id="UP000815325"/>
    </source>
</evidence>
<dbReference type="Pfam" id="PF23409">
    <property type="entry name" value="Beta-prop_EML"/>
    <property type="match status" value="1"/>
</dbReference>
<protein>
    <submittedName>
        <fullName evidence="6">WD40-repeat-containing domain protein</fullName>
    </submittedName>
</protein>
<feature type="domain" description="EML-like first beta-propeller" evidence="4">
    <location>
        <begin position="367"/>
        <end position="609"/>
    </location>
</feature>
<name>A0ABQ7GDF4_DUNSA</name>
<dbReference type="Pfam" id="PF03451">
    <property type="entry name" value="HELP"/>
    <property type="match status" value="1"/>
</dbReference>
<evidence type="ECO:0000256" key="2">
    <source>
        <dbReference type="ARBA" id="ARBA00022737"/>
    </source>
</evidence>
<dbReference type="InterPro" id="IPR055439">
    <property type="entry name" value="Beta-prop_EML_1st"/>
</dbReference>
<dbReference type="PANTHER" id="PTHR13720">
    <property type="entry name" value="WD-40 REPEAT PROTEIN"/>
    <property type="match status" value="1"/>
</dbReference>
<dbReference type="InterPro" id="IPR005108">
    <property type="entry name" value="HELP"/>
</dbReference>
<accession>A0ABQ7GDF4</accession>
<feature type="region of interest" description="Disordered" evidence="3">
    <location>
        <begin position="33"/>
        <end position="52"/>
    </location>
</feature>
<comment type="caution">
    <text evidence="6">The sequence shown here is derived from an EMBL/GenBank/DDBJ whole genome shotgun (WGS) entry which is preliminary data.</text>
</comment>
<evidence type="ECO:0000313" key="6">
    <source>
        <dbReference type="EMBL" id="KAF5832634.1"/>
    </source>
</evidence>
<sequence>MEKILKASYGDKDQHEYNLRAPNRNQAAQIQADVKARKAAMGPRELPTPQPGNPFGAVFWNPKLHGTPYGGHRNAPALARKPVKVEIRPGVYHIVDVAQPNFQQLQQQHQQQLQQQELRQGPPGARPRPGSAPHMRPTPPSTARVQSAAPHRHPPRPPYEVDTAELAPAVAKIEDSMRLALRQRAAMHVVERTVLLRAVGRVLGKKDVHIGVQDTVTTAQFQAIWSLLGLQISQGYADAIFNKYGQNAHGRMPILNFVEALLYGGNRQIMLEHDCVQRGAYQAGKPATHLGKILYPQSKKGVWPPSDWDPRLADRSAQLPDSRLTLEFVYGYDGFQGTAPNIFYLSTGEVVYYAAGVAIVYNKASHTQRFFLGHDDDILCCALHPDKTTVVTGQVGRDPCVIVWDSITCKTITKIHQGDGNRGVQAVTFSSSGSKLACVCTDNSHTLYIWDWQRKQCLLERKTQPGAPPTTYGVVWSPFEPDRVLTYGQNYIKFFLLQRPPPKKEHMAPWSAKQDAGVFSITRTHTIFSACFLPSGIVLTGSADGAIGSWRNCRLWHLTPAHNPGPMRRRKDGTESYGGIRCLTLRQDRTTLLSGGSDGYAITWDVSKGDLGAPLQRIPLVKPEEMSDAKVPSIRGLDCHPSSDVFIAGTSSCDVWEVDCRSGATGILVHGHESNLYGLSVNSAFPHIFATAGEGRMVVVWSSATRKPVRIVHVAQKGDKARSCAFSTDGQHLAIGLLSGGIKVVEFYPSVAQVYWGKLNTDSICVLKYSPCGRYMASGSHDQHIDIYDVKAGYKRIARCVGHSSTITGIDWSVDSSKIMSNDQAYEILYFDPLTGRQIKENQKDTEWATWSCELGFPVMGIWPPYSDGSDINSVDRSPSGCYVLTADDQGMVSLLNYPSVVQHAPALRYPGHSSHVTGVRWARDESYAISVGGRDRCIFQWRLAPDVKPTNAVYKRIPGSQLDSQAVAYRA</sequence>
<dbReference type="InterPro" id="IPR050630">
    <property type="entry name" value="WD_repeat_EMAP"/>
</dbReference>
<evidence type="ECO:0000259" key="5">
    <source>
        <dbReference type="Pfam" id="PF23414"/>
    </source>
</evidence>
<dbReference type="InterPro" id="IPR055442">
    <property type="entry name" value="Beta-prop_EML-like_2nd"/>
</dbReference>
<evidence type="ECO:0000256" key="1">
    <source>
        <dbReference type="ARBA" id="ARBA00022574"/>
    </source>
</evidence>
<dbReference type="InterPro" id="IPR036322">
    <property type="entry name" value="WD40_repeat_dom_sf"/>
</dbReference>
<dbReference type="Gene3D" id="2.130.10.10">
    <property type="entry name" value="YVTN repeat-like/Quinoprotein amine dehydrogenase"/>
    <property type="match status" value="2"/>
</dbReference>